<evidence type="ECO:0000313" key="5">
    <source>
        <dbReference type="EMBL" id="MFD1399105.1"/>
    </source>
</evidence>
<dbReference type="PROSITE" id="PS00041">
    <property type="entry name" value="HTH_ARAC_FAMILY_1"/>
    <property type="match status" value="1"/>
</dbReference>
<comment type="caution">
    <text evidence="5">The sequence shown here is derived from an EMBL/GenBank/DDBJ whole genome shotgun (WGS) entry which is preliminary data.</text>
</comment>
<dbReference type="SUPFAM" id="SSF51182">
    <property type="entry name" value="RmlC-like cupins"/>
    <property type="match status" value="1"/>
</dbReference>
<proteinExistence type="predicted"/>
<dbReference type="InterPro" id="IPR018062">
    <property type="entry name" value="HTH_AraC-typ_CS"/>
</dbReference>
<dbReference type="InterPro" id="IPR011051">
    <property type="entry name" value="RmlC_Cupin_sf"/>
</dbReference>
<dbReference type="PANTHER" id="PTHR43280">
    <property type="entry name" value="ARAC-FAMILY TRANSCRIPTIONAL REGULATOR"/>
    <property type="match status" value="1"/>
</dbReference>
<dbReference type="Gene3D" id="2.60.120.10">
    <property type="entry name" value="Jelly Rolls"/>
    <property type="match status" value="1"/>
</dbReference>
<dbReference type="SUPFAM" id="SSF46689">
    <property type="entry name" value="Homeodomain-like"/>
    <property type="match status" value="1"/>
</dbReference>
<dbReference type="InterPro" id="IPR009057">
    <property type="entry name" value="Homeodomain-like_sf"/>
</dbReference>
<dbReference type="InterPro" id="IPR013096">
    <property type="entry name" value="Cupin_2"/>
</dbReference>
<evidence type="ECO:0000256" key="2">
    <source>
        <dbReference type="ARBA" id="ARBA00023125"/>
    </source>
</evidence>
<evidence type="ECO:0000256" key="1">
    <source>
        <dbReference type="ARBA" id="ARBA00023015"/>
    </source>
</evidence>
<dbReference type="InterPro" id="IPR014710">
    <property type="entry name" value="RmlC-like_jellyroll"/>
</dbReference>
<protein>
    <submittedName>
        <fullName evidence="5">Helix-turn-helix domain-containing protein</fullName>
    </submittedName>
</protein>
<dbReference type="Pfam" id="PF07883">
    <property type="entry name" value="Cupin_2"/>
    <property type="match status" value="1"/>
</dbReference>
<evidence type="ECO:0000256" key="3">
    <source>
        <dbReference type="ARBA" id="ARBA00023163"/>
    </source>
</evidence>
<dbReference type="Pfam" id="PF12833">
    <property type="entry name" value="HTH_18"/>
    <property type="match status" value="1"/>
</dbReference>
<keyword evidence="1" id="KW-0805">Transcription regulation</keyword>
<keyword evidence="3" id="KW-0804">Transcription</keyword>
<dbReference type="Gene3D" id="1.10.10.60">
    <property type="entry name" value="Homeodomain-like"/>
    <property type="match status" value="1"/>
</dbReference>
<organism evidence="5 6">
    <name type="scientific">Lacticaseibacillus suilingensis</name>
    <dbReference type="NCBI Taxonomy" id="2799577"/>
    <lineage>
        <taxon>Bacteria</taxon>
        <taxon>Bacillati</taxon>
        <taxon>Bacillota</taxon>
        <taxon>Bacilli</taxon>
        <taxon>Lactobacillales</taxon>
        <taxon>Lactobacillaceae</taxon>
        <taxon>Lacticaseibacillus</taxon>
    </lineage>
</organism>
<dbReference type="PROSITE" id="PS01124">
    <property type="entry name" value="HTH_ARAC_FAMILY_2"/>
    <property type="match status" value="1"/>
</dbReference>
<evidence type="ECO:0000259" key="4">
    <source>
        <dbReference type="PROSITE" id="PS01124"/>
    </source>
</evidence>
<dbReference type="PANTHER" id="PTHR43280:SF2">
    <property type="entry name" value="HTH-TYPE TRANSCRIPTIONAL REGULATOR EXSA"/>
    <property type="match status" value="1"/>
</dbReference>
<accession>A0ABW4BH73</accession>
<keyword evidence="2" id="KW-0238">DNA-binding</keyword>
<sequence>MPILFEQVEQWPNLPFKFFQNDPREGIDYPAHWHPGIELNFLVAGAPLTFTANGVPYRYHPGDCWATDRRVIHSASGDSQATWDEFGFIIDETFLAHKLPSSGQWQVQMQGDQPRQAHPEAYQAIYDHGLAIRDLIAAGVDEYRRLAILSHFYALLIELGQHFTTSVSQTVTANPHLVDQVMATINRDYAQPLHGPALAEAAHVSLTTLNQQFQAHLQLTVGGYLRLVRLLNARRLLIETTSSIDYIAAVCGFGSTKSFQRNFKTWTGQSPAQFREQPTQKP</sequence>
<dbReference type="EMBL" id="JBHTOA010000030">
    <property type="protein sequence ID" value="MFD1399105.1"/>
    <property type="molecule type" value="Genomic_DNA"/>
</dbReference>
<name>A0ABW4BH73_9LACO</name>
<dbReference type="Proteomes" id="UP001597199">
    <property type="component" value="Unassembled WGS sequence"/>
</dbReference>
<gene>
    <name evidence="5" type="ORF">ACFQ41_07265</name>
</gene>
<evidence type="ECO:0000313" key="6">
    <source>
        <dbReference type="Proteomes" id="UP001597199"/>
    </source>
</evidence>
<dbReference type="InterPro" id="IPR018060">
    <property type="entry name" value="HTH_AraC"/>
</dbReference>
<keyword evidence="6" id="KW-1185">Reference proteome</keyword>
<dbReference type="SMART" id="SM00342">
    <property type="entry name" value="HTH_ARAC"/>
    <property type="match status" value="1"/>
</dbReference>
<reference evidence="6" key="1">
    <citation type="journal article" date="2019" name="Int. J. Syst. Evol. Microbiol.">
        <title>The Global Catalogue of Microorganisms (GCM) 10K type strain sequencing project: providing services to taxonomists for standard genome sequencing and annotation.</title>
        <authorList>
            <consortium name="The Broad Institute Genomics Platform"/>
            <consortium name="The Broad Institute Genome Sequencing Center for Infectious Disease"/>
            <person name="Wu L."/>
            <person name="Ma J."/>
        </authorList>
    </citation>
    <scope>NUCLEOTIDE SEQUENCE [LARGE SCALE GENOMIC DNA]</scope>
    <source>
        <strain evidence="6">CCM 9110</strain>
    </source>
</reference>
<dbReference type="RefSeq" id="WP_204118279.1">
    <property type="nucleotide sequence ID" value="NZ_BOLV01000003.1"/>
</dbReference>
<feature type="domain" description="HTH araC/xylS-type" evidence="4">
    <location>
        <begin position="179"/>
        <end position="277"/>
    </location>
</feature>